<proteinExistence type="predicted"/>
<protein>
    <submittedName>
        <fullName evidence="2">Uncharacterized protein</fullName>
    </submittedName>
</protein>
<dbReference type="AlphaFoldDB" id="A0A0A9HQG0"/>
<keyword evidence="1" id="KW-0812">Transmembrane</keyword>
<feature type="transmembrane region" description="Helical" evidence="1">
    <location>
        <begin position="12"/>
        <end position="30"/>
    </location>
</feature>
<evidence type="ECO:0000256" key="1">
    <source>
        <dbReference type="SAM" id="Phobius"/>
    </source>
</evidence>
<sequence>MHFLILKYGQKNCSSTAFLCWIFFLVWNIYDSSTTSVILICTS</sequence>
<organism evidence="2">
    <name type="scientific">Arundo donax</name>
    <name type="common">Giant reed</name>
    <name type="synonym">Donax arundinaceus</name>
    <dbReference type="NCBI Taxonomy" id="35708"/>
    <lineage>
        <taxon>Eukaryota</taxon>
        <taxon>Viridiplantae</taxon>
        <taxon>Streptophyta</taxon>
        <taxon>Embryophyta</taxon>
        <taxon>Tracheophyta</taxon>
        <taxon>Spermatophyta</taxon>
        <taxon>Magnoliopsida</taxon>
        <taxon>Liliopsida</taxon>
        <taxon>Poales</taxon>
        <taxon>Poaceae</taxon>
        <taxon>PACMAD clade</taxon>
        <taxon>Arundinoideae</taxon>
        <taxon>Arundineae</taxon>
        <taxon>Arundo</taxon>
    </lineage>
</organism>
<keyword evidence="1" id="KW-1133">Transmembrane helix</keyword>
<reference evidence="2" key="2">
    <citation type="journal article" date="2015" name="Data Brief">
        <title>Shoot transcriptome of the giant reed, Arundo donax.</title>
        <authorList>
            <person name="Barrero R.A."/>
            <person name="Guerrero F.D."/>
            <person name="Moolhuijzen P."/>
            <person name="Goolsby J.A."/>
            <person name="Tidwell J."/>
            <person name="Bellgard S.E."/>
            <person name="Bellgard M.I."/>
        </authorList>
    </citation>
    <scope>NUCLEOTIDE SEQUENCE</scope>
    <source>
        <tissue evidence="2">Shoot tissue taken approximately 20 cm above the soil surface</tissue>
    </source>
</reference>
<name>A0A0A9HQG0_ARUDO</name>
<dbReference type="EMBL" id="GBRH01158914">
    <property type="protein sequence ID" value="JAE38982.1"/>
    <property type="molecule type" value="Transcribed_RNA"/>
</dbReference>
<evidence type="ECO:0000313" key="2">
    <source>
        <dbReference type="EMBL" id="JAE38982.1"/>
    </source>
</evidence>
<keyword evidence="1" id="KW-0472">Membrane</keyword>
<accession>A0A0A9HQG0</accession>
<reference evidence="2" key="1">
    <citation type="submission" date="2014-09" db="EMBL/GenBank/DDBJ databases">
        <authorList>
            <person name="Magalhaes I.L.F."/>
            <person name="Oliveira U."/>
            <person name="Santos F.R."/>
            <person name="Vidigal T.H.D.A."/>
            <person name="Brescovit A.D."/>
            <person name="Santos A.J."/>
        </authorList>
    </citation>
    <scope>NUCLEOTIDE SEQUENCE</scope>
    <source>
        <tissue evidence="2">Shoot tissue taken approximately 20 cm above the soil surface</tissue>
    </source>
</reference>